<comment type="caution">
    <text evidence="5">The sequence shown here is derived from an EMBL/GenBank/DDBJ whole genome shotgun (WGS) entry which is preliminary data.</text>
</comment>
<protein>
    <recommendedName>
        <fullName evidence="7">NACHT domain-containing protein</fullName>
    </recommendedName>
</protein>
<feature type="coiled-coil region" evidence="2">
    <location>
        <begin position="81"/>
        <end position="143"/>
    </location>
</feature>
<proteinExistence type="predicted"/>
<reference evidence="5 6" key="1">
    <citation type="submission" date="2021-01" db="EMBL/GenBank/DDBJ databases">
        <title>Cercospora kikuchii MAFF 305040 whole genome shotgun sequence.</title>
        <authorList>
            <person name="Kashiwa T."/>
            <person name="Suzuki T."/>
        </authorList>
    </citation>
    <scope>NUCLEOTIDE SEQUENCE [LARGE SCALE GENOMIC DNA]</scope>
    <source>
        <strain evidence="5 6">MAFF 305040</strain>
    </source>
</reference>
<evidence type="ECO:0000256" key="2">
    <source>
        <dbReference type="SAM" id="Coils"/>
    </source>
</evidence>
<dbReference type="InterPro" id="IPR056693">
    <property type="entry name" value="DUF7791"/>
</dbReference>
<dbReference type="InterPro" id="IPR056884">
    <property type="entry name" value="NPHP3-like_N"/>
</dbReference>
<evidence type="ECO:0000313" key="6">
    <source>
        <dbReference type="Proteomes" id="UP000825890"/>
    </source>
</evidence>
<dbReference type="EMBL" id="BOLY01000008">
    <property type="protein sequence ID" value="GIZ49069.1"/>
    <property type="molecule type" value="Genomic_DNA"/>
</dbReference>
<name>A0A9P3CU90_9PEZI</name>
<feature type="domain" description="Nephrocystin 3-like N-terminal" evidence="3">
    <location>
        <begin position="265"/>
        <end position="431"/>
    </location>
</feature>
<evidence type="ECO:0000259" key="3">
    <source>
        <dbReference type="Pfam" id="PF24883"/>
    </source>
</evidence>
<evidence type="ECO:0000259" key="4">
    <source>
        <dbReference type="Pfam" id="PF25053"/>
    </source>
</evidence>
<dbReference type="Proteomes" id="UP000825890">
    <property type="component" value="Unassembled WGS sequence"/>
</dbReference>
<dbReference type="AlphaFoldDB" id="A0A9P3CU90"/>
<gene>
    <name evidence="5" type="ORF">CKM354_001210900</name>
</gene>
<dbReference type="GeneID" id="68297684"/>
<dbReference type="SUPFAM" id="SSF52540">
    <property type="entry name" value="P-loop containing nucleoside triphosphate hydrolases"/>
    <property type="match status" value="1"/>
</dbReference>
<evidence type="ECO:0000256" key="1">
    <source>
        <dbReference type="ARBA" id="ARBA00022737"/>
    </source>
</evidence>
<dbReference type="Pfam" id="PF24883">
    <property type="entry name" value="NPHP3_N"/>
    <property type="match status" value="1"/>
</dbReference>
<accession>A0A9P3CU90</accession>
<organism evidence="5 6">
    <name type="scientific">Cercospora kikuchii</name>
    <dbReference type="NCBI Taxonomy" id="84275"/>
    <lineage>
        <taxon>Eukaryota</taxon>
        <taxon>Fungi</taxon>
        <taxon>Dikarya</taxon>
        <taxon>Ascomycota</taxon>
        <taxon>Pezizomycotina</taxon>
        <taxon>Dothideomycetes</taxon>
        <taxon>Dothideomycetidae</taxon>
        <taxon>Mycosphaerellales</taxon>
        <taxon>Mycosphaerellaceae</taxon>
        <taxon>Cercospora</taxon>
    </lineage>
</organism>
<sequence>MASGLEVLGAAAAVAQFTQLGIELSKNAIQVYGSIHGTNERTQSLYDATRKFRDQHAVVSRHSQSLAHSSDKMEQVIVKTMEQIQATAVDLLKLIDGLRAKDPKRLDKVFTAVVKTKYHESDIEKLRTKLDDLRRQLAEQSVQLISVRVTSDIPNSLSSMEQTLLRGLTKAKDDLSSAIKLDQTAKVPQMLSNMCGMMSDVNRQIEILRSLKYEEIRDRWGRIQDPHGKTYSWVFEATPADTPTFPYSDRMQSWLASQPRLTPVNFLDWLENGNGIYWITGKPGCGKSTLMKYITDHSKTQAELKKWAGQTPLVTAMHYFWFLGTPIQRSYEGLLQSLLWNILRQCPEIIQHTCRARWDDQALALTRWQLPELRDSMSRLTADHLTKTGKTLRFCFFIDGIDEYDGDHEQILRFLLELSRADNIKICASSRPWEVFKNAFADTVTRANSFELHHYTRHDIVMVIDSELEPYRTRWPMYDAVLDELMQEIADKAKGVFLWVTLVIKQELKVGLEGRDSIEELRERLRNIPEGLLPYLEHIFKKLPKGYKRDAARLFMVCMRSTSPLPTPAVEIIKTSNPHALALQNPVASTSDWDAPDHIEEVRAQINTRCRDLMSVEPASTPLGGCVPDMHAVEFLHRSVRDFLEQPVVHQELVRLAGKGFCAQSTLFAVYVSLIKKLSVARAFKKDRSSVYDCAQTWAMLALLHESHSATATVHLKLLEQLDEAMGTLTKTIDKFQRHWTNWANSKPRWGTGEKHEEVLENNQRDLLGHLIELGLVAYADTILKKTSGIMNRKQGRPYLDYALRYSKQRWPYSEADEESSSLFKGPQASVVKMLLNHGAKVNEKIYTDNDRMLLDLYLDFVTNDTNKNKHKDHMPILRLLIEHGAYCILVNDRDLNDKVRAASDGFGVWAGDALIAAIRANAKKYERGWIQFFKLW</sequence>
<dbReference type="RefSeq" id="XP_044663556.1">
    <property type="nucleotide sequence ID" value="XM_044807621.1"/>
</dbReference>
<dbReference type="Gene3D" id="3.40.50.300">
    <property type="entry name" value="P-loop containing nucleotide triphosphate hydrolases"/>
    <property type="match status" value="1"/>
</dbReference>
<evidence type="ECO:0008006" key="7">
    <source>
        <dbReference type="Google" id="ProtNLM"/>
    </source>
</evidence>
<dbReference type="OrthoDB" id="443402at2759"/>
<dbReference type="Pfam" id="PF25053">
    <property type="entry name" value="DUF7791"/>
    <property type="match status" value="1"/>
</dbReference>
<dbReference type="PANTHER" id="PTHR10039">
    <property type="entry name" value="AMELOGENIN"/>
    <property type="match status" value="1"/>
</dbReference>
<dbReference type="InterPro" id="IPR027417">
    <property type="entry name" value="P-loop_NTPase"/>
</dbReference>
<keyword evidence="2" id="KW-0175">Coiled coil</keyword>
<keyword evidence="1" id="KW-0677">Repeat</keyword>
<evidence type="ECO:0000313" key="5">
    <source>
        <dbReference type="EMBL" id="GIZ49069.1"/>
    </source>
</evidence>
<dbReference type="PANTHER" id="PTHR10039:SF5">
    <property type="entry name" value="NACHT DOMAIN-CONTAINING PROTEIN"/>
    <property type="match status" value="1"/>
</dbReference>
<feature type="domain" description="DUF7791" evidence="4">
    <location>
        <begin position="543"/>
        <end position="679"/>
    </location>
</feature>
<keyword evidence="6" id="KW-1185">Reference proteome</keyword>